<dbReference type="STRING" id="1246637.MTBBW1_600015"/>
<dbReference type="OrthoDB" id="5419643at2"/>
<dbReference type="InterPro" id="IPR012902">
    <property type="entry name" value="N_methyl_site"/>
</dbReference>
<reference evidence="2 3" key="1">
    <citation type="submission" date="2017-03" db="EMBL/GenBank/DDBJ databases">
        <authorList>
            <person name="Afonso C.L."/>
            <person name="Miller P.J."/>
            <person name="Scott M.A."/>
            <person name="Spackman E."/>
            <person name="Goraichik I."/>
            <person name="Dimitrov K.M."/>
            <person name="Suarez D.L."/>
            <person name="Swayne D.E."/>
        </authorList>
    </citation>
    <scope>NUCLEOTIDE SEQUENCE [LARGE SCALE GENOMIC DNA]</scope>
    <source>
        <strain evidence="2">PRJEB14757</strain>
    </source>
</reference>
<dbReference type="NCBIfam" id="TIGR02532">
    <property type="entry name" value="IV_pilin_GFxxxE"/>
    <property type="match status" value="1"/>
</dbReference>
<sequence length="143" mass="16048">MISANLNSKGFTILEVMIALAILTFGILAVANMQLMSTGENRNSRLITESATFGAEKIEQLLGLSYRDSLLDDGTDVTEVFHDHSSSEEYTINWKVSDAVNNTDPNLVTLKNTKQIDVLVTWDNKGKTSKFESTYYKTYKLKR</sequence>
<dbReference type="Pfam" id="PF07963">
    <property type="entry name" value="N_methyl"/>
    <property type="match status" value="1"/>
</dbReference>
<evidence type="ECO:0000313" key="3">
    <source>
        <dbReference type="Proteomes" id="UP000191931"/>
    </source>
</evidence>
<dbReference type="Proteomes" id="UP000191931">
    <property type="component" value="Unassembled WGS sequence"/>
</dbReference>
<proteinExistence type="predicted"/>
<dbReference type="AlphaFoldDB" id="A0A1W1HIE1"/>
<accession>A0A1W1HIE1</accession>
<name>A0A1W1HIE1_9BACT</name>
<feature type="transmembrane region" description="Helical" evidence="1">
    <location>
        <begin position="12"/>
        <end position="35"/>
    </location>
</feature>
<evidence type="ECO:0000313" key="2">
    <source>
        <dbReference type="EMBL" id="SLM32185.1"/>
    </source>
</evidence>
<keyword evidence="1" id="KW-0812">Transmembrane</keyword>
<dbReference type="EMBL" id="FWEV01000304">
    <property type="protein sequence ID" value="SLM32185.1"/>
    <property type="molecule type" value="Genomic_DNA"/>
</dbReference>
<keyword evidence="3" id="KW-1185">Reference proteome</keyword>
<keyword evidence="1" id="KW-1133">Transmembrane helix</keyword>
<organism evidence="2 3">
    <name type="scientific">Desulfamplus magnetovallimortis</name>
    <dbReference type="NCBI Taxonomy" id="1246637"/>
    <lineage>
        <taxon>Bacteria</taxon>
        <taxon>Pseudomonadati</taxon>
        <taxon>Thermodesulfobacteriota</taxon>
        <taxon>Desulfobacteria</taxon>
        <taxon>Desulfobacterales</taxon>
        <taxon>Desulfobacteraceae</taxon>
        <taxon>Desulfamplus</taxon>
    </lineage>
</organism>
<protein>
    <submittedName>
        <fullName evidence="2">Putative PilV</fullName>
    </submittedName>
</protein>
<gene>
    <name evidence="2" type="ORF">MTBBW1_600015</name>
</gene>
<keyword evidence="1" id="KW-0472">Membrane</keyword>
<evidence type="ECO:0000256" key="1">
    <source>
        <dbReference type="SAM" id="Phobius"/>
    </source>
</evidence>
<dbReference type="RefSeq" id="WP_080801592.1">
    <property type="nucleotide sequence ID" value="NZ_LT828542.1"/>
</dbReference>